<accession>A0AAV9CKQ1</accession>
<sequence length="73" mass="7914">MGETMPKPRGGRRWRCGGRRSGGFLEGLLREVERKKESAANGRCGCDVGRPIAGSSHSTVDVNRTRPSDAMDP</sequence>
<dbReference type="EMBL" id="JAUJYO010000018">
    <property type="protein sequence ID" value="KAK1289455.1"/>
    <property type="molecule type" value="Genomic_DNA"/>
</dbReference>
<proteinExistence type="predicted"/>
<protein>
    <submittedName>
        <fullName evidence="2">Uncharacterized protein</fullName>
    </submittedName>
</protein>
<dbReference type="Proteomes" id="UP001180020">
    <property type="component" value="Unassembled WGS sequence"/>
</dbReference>
<feature type="region of interest" description="Disordered" evidence="1">
    <location>
        <begin position="39"/>
        <end position="73"/>
    </location>
</feature>
<gene>
    <name evidence="2" type="ORF">QJS10_CPB18g00542</name>
</gene>
<feature type="compositionally biased region" description="Basic and acidic residues" evidence="1">
    <location>
        <begin position="63"/>
        <end position="73"/>
    </location>
</feature>
<organism evidence="2 3">
    <name type="scientific">Acorus calamus</name>
    <name type="common">Sweet flag</name>
    <dbReference type="NCBI Taxonomy" id="4465"/>
    <lineage>
        <taxon>Eukaryota</taxon>
        <taxon>Viridiplantae</taxon>
        <taxon>Streptophyta</taxon>
        <taxon>Embryophyta</taxon>
        <taxon>Tracheophyta</taxon>
        <taxon>Spermatophyta</taxon>
        <taxon>Magnoliopsida</taxon>
        <taxon>Liliopsida</taxon>
        <taxon>Acoraceae</taxon>
        <taxon>Acorus</taxon>
    </lineage>
</organism>
<evidence type="ECO:0000313" key="3">
    <source>
        <dbReference type="Proteomes" id="UP001180020"/>
    </source>
</evidence>
<name>A0AAV9CKQ1_ACOCL</name>
<comment type="caution">
    <text evidence="2">The sequence shown here is derived from an EMBL/GenBank/DDBJ whole genome shotgun (WGS) entry which is preliminary data.</text>
</comment>
<reference evidence="2" key="2">
    <citation type="submission" date="2023-06" db="EMBL/GenBank/DDBJ databases">
        <authorList>
            <person name="Ma L."/>
            <person name="Liu K.-W."/>
            <person name="Li Z."/>
            <person name="Hsiao Y.-Y."/>
            <person name="Qi Y."/>
            <person name="Fu T."/>
            <person name="Tang G."/>
            <person name="Zhang D."/>
            <person name="Sun W.-H."/>
            <person name="Liu D.-K."/>
            <person name="Li Y."/>
            <person name="Chen G.-Z."/>
            <person name="Liu X.-D."/>
            <person name="Liao X.-Y."/>
            <person name="Jiang Y.-T."/>
            <person name="Yu X."/>
            <person name="Hao Y."/>
            <person name="Huang J."/>
            <person name="Zhao X.-W."/>
            <person name="Ke S."/>
            <person name="Chen Y.-Y."/>
            <person name="Wu W.-L."/>
            <person name="Hsu J.-L."/>
            <person name="Lin Y.-F."/>
            <person name="Huang M.-D."/>
            <person name="Li C.-Y."/>
            <person name="Huang L."/>
            <person name="Wang Z.-W."/>
            <person name="Zhao X."/>
            <person name="Zhong W.-Y."/>
            <person name="Peng D.-H."/>
            <person name="Ahmad S."/>
            <person name="Lan S."/>
            <person name="Zhang J.-S."/>
            <person name="Tsai W.-C."/>
            <person name="Van De Peer Y."/>
            <person name="Liu Z.-J."/>
        </authorList>
    </citation>
    <scope>NUCLEOTIDE SEQUENCE</scope>
    <source>
        <strain evidence="2">CP</strain>
        <tissue evidence="2">Leaves</tissue>
    </source>
</reference>
<dbReference type="AlphaFoldDB" id="A0AAV9CKQ1"/>
<reference evidence="2" key="1">
    <citation type="journal article" date="2023" name="Nat. Commun.">
        <title>Diploid and tetraploid genomes of Acorus and the evolution of monocots.</title>
        <authorList>
            <person name="Ma L."/>
            <person name="Liu K.W."/>
            <person name="Li Z."/>
            <person name="Hsiao Y.Y."/>
            <person name="Qi Y."/>
            <person name="Fu T."/>
            <person name="Tang G.D."/>
            <person name="Zhang D."/>
            <person name="Sun W.H."/>
            <person name="Liu D.K."/>
            <person name="Li Y."/>
            <person name="Chen G.Z."/>
            <person name="Liu X.D."/>
            <person name="Liao X.Y."/>
            <person name="Jiang Y.T."/>
            <person name="Yu X."/>
            <person name="Hao Y."/>
            <person name="Huang J."/>
            <person name="Zhao X.W."/>
            <person name="Ke S."/>
            <person name="Chen Y.Y."/>
            <person name="Wu W.L."/>
            <person name="Hsu J.L."/>
            <person name="Lin Y.F."/>
            <person name="Huang M.D."/>
            <person name="Li C.Y."/>
            <person name="Huang L."/>
            <person name="Wang Z.W."/>
            <person name="Zhao X."/>
            <person name="Zhong W.Y."/>
            <person name="Peng D.H."/>
            <person name="Ahmad S."/>
            <person name="Lan S."/>
            <person name="Zhang J.S."/>
            <person name="Tsai W.C."/>
            <person name="Van de Peer Y."/>
            <person name="Liu Z.J."/>
        </authorList>
    </citation>
    <scope>NUCLEOTIDE SEQUENCE</scope>
    <source>
        <strain evidence="2">CP</strain>
    </source>
</reference>
<evidence type="ECO:0000313" key="2">
    <source>
        <dbReference type="EMBL" id="KAK1289455.1"/>
    </source>
</evidence>
<evidence type="ECO:0000256" key="1">
    <source>
        <dbReference type="SAM" id="MobiDB-lite"/>
    </source>
</evidence>
<keyword evidence="3" id="KW-1185">Reference proteome</keyword>